<evidence type="ECO:0000256" key="9">
    <source>
        <dbReference type="PIRNR" id="PIRNR015588"/>
    </source>
</evidence>
<keyword evidence="12" id="KW-1185">Reference proteome</keyword>
<dbReference type="EMBL" id="DF237361">
    <property type="protein sequence ID" value="GAQ88245.1"/>
    <property type="molecule type" value="Genomic_DNA"/>
</dbReference>
<dbReference type="InterPro" id="IPR011012">
    <property type="entry name" value="Longin-like_dom_sf"/>
</dbReference>
<dbReference type="GO" id="GO:0030659">
    <property type="term" value="C:cytoplasmic vesicle membrane"/>
    <property type="evidence" value="ECO:0007669"/>
    <property type="project" value="UniProtKB-SubCell"/>
</dbReference>
<gene>
    <name evidence="11" type="ORF">KFL_004120120</name>
</gene>
<dbReference type="OMA" id="DLIFNWQ"/>
<dbReference type="InterPro" id="IPR022775">
    <property type="entry name" value="AP_mu_sigma_su"/>
</dbReference>
<dbReference type="InterPro" id="IPR016635">
    <property type="entry name" value="AP_complex_ssu"/>
</dbReference>
<evidence type="ECO:0000256" key="2">
    <source>
        <dbReference type="ARBA" id="ARBA00004555"/>
    </source>
</evidence>
<dbReference type="GO" id="GO:0006896">
    <property type="term" value="P:Golgi to vacuole transport"/>
    <property type="evidence" value="ECO:0007669"/>
    <property type="project" value="InterPro"/>
</dbReference>
<dbReference type="Proteomes" id="UP000054558">
    <property type="component" value="Unassembled WGS sequence"/>
</dbReference>
<evidence type="ECO:0000256" key="5">
    <source>
        <dbReference type="ARBA" id="ARBA00022927"/>
    </source>
</evidence>
<evidence type="ECO:0000256" key="7">
    <source>
        <dbReference type="ARBA" id="ARBA00023136"/>
    </source>
</evidence>
<evidence type="ECO:0000256" key="3">
    <source>
        <dbReference type="ARBA" id="ARBA00006972"/>
    </source>
</evidence>
<comment type="similarity">
    <text evidence="3 9">Belongs to the adaptor complexes small subunit family.</text>
</comment>
<dbReference type="FunFam" id="3.30.450.60:FF:000001">
    <property type="entry name" value="AP complex subunit sigma"/>
    <property type="match status" value="1"/>
</dbReference>
<feature type="domain" description="AP complex mu/sigma subunit" evidence="10">
    <location>
        <begin position="1"/>
        <end position="146"/>
    </location>
</feature>
<evidence type="ECO:0000256" key="8">
    <source>
        <dbReference type="ARBA" id="ARBA00023329"/>
    </source>
</evidence>
<comment type="subcellular location">
    <subcellularLocation>
        <location evidence="1">Cytoplasmic vesicle membrane</location>
        <topology evidence="1">Peripheral membrane protein</topology>
        <orientation evidence="1">Cytoplasmic side</orientation>
    </subcellularLocation>
    <subcellularLocation>
        <location evidence="2">Golgi apparatus</location>
    </subcellularLocation>
</comment>
<evidence type="ECO:0000313" key="12">
    <source>
        <dbReference type="Proteomes" id="UP000054558"/>
    </source>
</evidence>
<dbReference type="CDD" id="cd14834">
    <property type="entry name" value="AP3_sigma"/>
    <property type="match status" value="1"/>
</dbReference>
<dbReference type="InterPro" id="IPR000804">
    <property type="entry name" value="Clathrin_sm-chain_CS"/>
</dbReference>
<dbReference type="PANTHER" id="PTHR11753">
    <property type="entry name" value="ADAPTOR COMPLEXES SMALL SUBUNIT FAMILY"/>
    <property type="match status" value="1"/>
</dbReference>
<dbReference type="GO" id="GO:0030123">
    <property type="term" value="C:AP-3 adaptor complex"/>
    <property type="evidence" value="ECO:0007669"/>
    <property type="project" value="InterPro"/>
</dbReference>
<evidence type="ECO:0000256" key="4">
    <source>
        <dbReference type="ARBA" id="ARBA00022448"/>
    </source>
</evidence>
<evidence type="ECO:0000256" key="6">
    <source>
        <dbReference type="ARBA" id="ARBA00023034"/>
    </source>
</evidence>
<dbReference type="PROSITE" id="PS00989">
    <property type="entry name" value="CLAT_ADAPTOR_S"/>
    <property type="match status" value="1"/>
</dbReference>
<keyword evidence="8" id="KW-0968">Cytoplasmic vesicle</keyword>
<dbReference type="Pfam" id="PF01217">
    <property type="entry name" value="Clat_adaptor_s"/>
    <property type="match status" value="1"/>
</dbReference>
<dbReference type="GO" id="GO:0006886">
    <property type="term" value="P:intracellular protein transport"/>
    <property type="evidence" value="ECO:0007669"/>
    <property type="project" value="UniProtKB-UniRule"/>
</dbReference>
<evidence type="ECO:0000256" key="1">
    <source>
        <dbReference type="ARBA" id="ARBA00004180"/>
    </source>
</evidence>
<dbReference type="OrthoDB" id="10261046at2759"/>
<evidence type="ECO:0000259" key="10">
    <source>
        <dbReference type="Pfam" id="PF01217"/>
    </source>
</evidence>
<keyword evidence="6" id="KW-0333">Golgi apparatus</keyword>
<keyword evidence="5 9" id="KW-0653">Protein transport</keyword>
<dbReference type="STRING" id="105231.A0A1Y1IBA2"/>
<dbReference type="Gene3D" id="3.30.450.60">
    <property type="match status" value="1"/>
</dbReference>
<reference evidence="11 12" key="1">
    <citation type="journal article" date="2014" name="Nat. Commun.">
        <title>Klebsormidium flaccidum genome reveals primary factors for plant terrestrial adaptation.</title>
        <authorList>
            <person name="Hori K."/>
            <person name="Maruyama F."/>
            <person name="Fujisawa T."/>
            <person name="Togashi T."/>
            <person name="Yamamoto N."/>
            <person name="Seo M."/>
            <person name="Sato S."/>
            <person name="Yamada T."/>
            <person name="Mori H."/>
            <person name="Tajima N."/>
            <person name="Moriyama T."/>
            <person name="Ikeuchi M."/>
            <person name="Watanabe M."/>
            <person name="Wada H."/>
            <person name="Kobayashi K."/>
            <person name="Saito M."/>
            <person name="Masuda T."/>
            <person name="Sasaki-Sekimoto Y."/>
            <person name="Mashiguchi K."/>
            <person name="Awai K."/>
            <person name="Shimojima M."/>
            <person name="Masuda S."/>
            <person name="Iwai M."/>
            <person name="Nobusawa T."/>
            <person name="Narise T."/>
            <person name="Kondo S."/>
            <person name="Saito H."/>
            <person name="Sato R."/>
            <person name="Murakawa M."/>
            <person name="Ihara Y."/>
            <person name="Oshima-Yamada Y."/>
            <person name="Ohtaka K."/>
            <person name="Satoh M."/>
            <person name="Sonobe K."/>
            <person name="Ishii M."/>
            <person name="Ohtani R."/>
            <person name="Kanamori-Sato M."/>
            <person name="Honoki R."/>
            <person name="Miyazaki D."/>
            <person name="Mochizuki H."/>
            <person name="Umetsu J."/>
            <person name="Higashi K."/>
            <person name="Shibata D."/>
            <person name="Kamiya Y."/>
            <person name="Sato N."/>
            <person name="Nakamura Y."/>
            <person name="Tabata S."/>
            <person name="Ida S."/>
            <person name="Kurokawa K."/>
            <person name="Ohta H."/>
        </authorList>
    </citation>
    <scope>NUCLEOTIDE SEQUENCE [LARGE SCALE GENOMIC DNA]</scope>
    <source>
        <strain evidence="11 12">NIES-2285</strain>
    </source>
</reference>
<keyword evidence="4 9" id="KW-0813">Transport</keyword>
<evidence type="ECO:0000313" key="11">
    <source>
        <dbReference type="EMBL" id="GAQ88245.1"/>
    </source>
</evidence>
<organism evidence="11 12">
    <name type="scientific">Klebsormidium nitens</name>
    <name type="common">Green alga</name>
    <name type="synonym">Ulothrix nitens</name>
    <dbReference type="NCBI Taxonomy" id="105231"/>
    <lineage>
        <taxon>Eukaryota</taxon>
        <taxon>Viridiplantae</taxon>
        <taxon>Streptophyta</taxon>
        <taxon>Klebsormidiophyceae</taxon>
        <taxon>Klebsormidiales</taxon>
        <taxon>Klebsormidiaceae</taxon>
        <taxon>Klebsormidium</taxon>
    </lineage>
</organism>
<keyword evidence="7 9" id="KW-0472">Membrane</keyword>
<protein>
    <recommendedName>
        <fullName evidence="9">AP complex subunit sigma</fullName>
    </recommendedName>
</protein>
<accession>A0A1Y1IBA2</accession>
<proteinExistence type="inferred from homology"/>
<name>A0A1Y1IBA2_KLENI</name>
<dbReference type="GO" id="GO:0016192">
    <property type="term" value="P:vesicle-mediated transport"/>
    <property type="evidence" value="ECO:0000318"/>
    <property type="project" value="GO_Central"/>
</dbReference>
<dbReference type="SUPFAM" id="SSF64356">
    <property type="entry name" value="SNARE-like"/>
    <property type="match status" value="1"/>
</dbReference>
<dbReference type="InterPro" id="IPR027155">
    <property type="entry name" value="APS3"/>
</dbReference>
<dbReference type="PIRSF" id="PIRSF015588">
    <property type="entry name" value="AP_complex_sigma"/>
    <property type="match status" value="1"/>
</dbReference>
<dbReference type="AlphaFoldDB" id="A0A1Y1IBA2"/>
<dbReference type="GO" id="GO:0005794">
    <property type="term" value="C:Golgi apparatus"/>
    <property type="evidence" value="ECO:0007669"/>
    <property type="project" value="UniProtKB-SubCell"/>
</dbReference>
<sequence length="163" mass="18402">MIKAVLIINNVGKPRLTKFYEPVVPEKQRELIRTTYSILSKRADNLCSFVEDESAFGKGTKVVYRHYATLYFVFIVDNTESELGILDLIQVFVETLDRVFQHVCELDLVHNFPRANAVLDEIVMGGQVLETNSADVVKALSDMQKLDRQPSVTTIRAPGALRS</sequence>